<feature type="signal peptide" evidence="7">
    <location>
        <begin position="1"/>
        <end position="19"/>
    </location>
</feature>
<dbReference type="InterPro" id="IPR036396">
    <property type="entry name" value="Cyt_P450_sf"/>
</dbReference>
<dbReference type="GO" id="GO:0020037">
    <property type="term" value="F:heme binding"/>
    <property type="evidence" value="ECO:0007669"/>
    <property type="project" value="InterPro"/>
</dbReference>
<feature type="region of interest" description="Disordered" evidence="6">
    <location>
        <begin position="554"/>
        <end position="574"/>
    </location>
</feature>
<evidence type="ECO:0000256" key="5">
    <source>
        <dbReference type="PIRSR" id="PIRSR602401-1"/>
    </source>
</evidence>
<keyword evidence="2 5" id="KW-0479">Metal-binding</keyword>
<dbReference type="GO" id="GO:0004497">
    <property type="term" value="F:monooxygenase activity"/>
    <property type="evidence" value="ECO:0007669"/>
    <property type="project" value="InterPro"/>
</dbReference>
<dbReference type="PRINTS" id="PR00463">
    <property type="entry name" value="EP450I"/>
</dbReference>
<dbReference type="PRINTS" id="PR00385">
    <property type="entry name" value="P450"/>
</dbReference>
<comment type="similarity">
    <text evidence="1">Belongs to the cytochrome P450 family.</text>
</comment>
<comment type="caution">
    <text evidence="8">The sequence shown here is derived from an EMBL/GenBank/DDBJ whole genome shotgun (WGS) entry which is preliminary data.</text>
</comment>
<dbReference type="PANTHER" id="PTHR46300:SF8">
    <property type="entry name" value="CYTOCHROME P450 2E1"/>
    <property type="match status" value="1"/>
</dbReference>
<keyword evidence="7" id="KW-0732">Signal</keyword>
<dbReference type="Pfam" id="PF00067">
    <property type="entry name" value="p450"/>
    <property type="match status" value="1"/>
</dbReference>
<evidence type="ECO:0008006" key="10">
    <source>
        <dbReference type="Google" id="ProtNLM"/>
    </source>
</evidence>
<evidence type="ECO:0000313" key="9">
    <source>
        <dbReference type="Proteomes" id="UP000664132"/>
    </source>
</evidence>
<comment type="cofactor">
    <cofactor evidence="5">
        <name>heme</name>
        <dbReference type="ChEBI" id="CHEBI:30413"/>
    </cofactor>
</comment>
<dbReference type="PANTHER" id="PTHR46300">
    <property type="entry name" value="P450, PUTATIVE (EUROFUNG)-RELATED-RELATED"/>
    <property type="match status" value="1"/>
</dbReference>
<keyword evidence="3" id="KW-0560">Oxidoreductase</keyword>
<dbReference type="Proteomes" id="UP000664132">
    <property type="component" value="Unassembled WGS sequence"/>
</dbReference>
<dbReference type="CDD" id="cd11065">
    <property type="entry name" value="CYP64-like"/>
    <property type="match status" value="1"/>
</dbReference>
<dbReference type="InterPro" id="IPR050364">
    <property type="entry name" value="Cytochrome_P450_fung"/>
</dbReference>
<dbReference type="InterPro" id="IPR001128">
    <property type="entry name" value="Cyt_P450"/>
</dbReference>
<reference evidence="8" key="1">
    <citation type="submission" date="2021-02" db="EMBL/GenBank/DDBJ databases">
        <title>Genome sequence Cadophora malorum strain M34.</title>
        <authorList>
            <person name="Stefanovic E."/>
            <person name="Vu D."/>
            <person name="Scully C."/>
            <person name="Dijksterhuis J."/>
            <person name="Roader J."/>
            <person name="Houbraken J."/>
        </authorList>
    </citation>
    <scope>NUCLEOTIDE SEQUENCE</scope>
    <source>
        <strain evidence="8">M34</strain>
    </source>
</reference>
<name>A0A8H8BW85_9HELO</name>
<dbReference type="GO" id="GO:0005506">
    <property type="term" value="F:iron ion binding"/>
    <property type="evidence" value="ECO:0007669"/>
    <property type="project" value="InterPro"/>
</dbReference>
<dbReference type="EMBL" id="JAFJYH010000003">
    <property type="protein sequence ID" value="KAG4426291.1"/>
    <property type="molecule type" value="Genomic_DNA"/>
</dbReference>
<feature type="binding site" description="axial binding residue" evidence="5">
    <location>
        <position position="439"/>
    </location>
    <ligand>
        <name>heme</name>
        <dbReference type="ChEBI" id="CHEBI:30413"/>
    </ligand>
    <ligandPart>
        <name>Fe</name>
        <dbReference type="ChEBI" id="CHEBI:18248"/>
    </ligandPart>
</feature>
<dbReference type="Gene3D" id="1.10.630.10">
    <property type="entry name" value="Cytochrome P450"/>
    <property type="match status" value="1"/>
</dbReference>
<sequence length="597" mass="67674">MLSLALLGVISLILAVIYAGIQEQRRKRVPPGTRPLPGPRGLPFIGRVHDVPSVATWLKFWEWSKVYGPIYQMEIFGSVHVWISSEEIANDLLSKRGTIYSDRPTIPNLPDNRTSGDYLALLGRTETWKRQRKVSHQVMSRPTAESLYNYPSVECKRLLYQMSRDPSNYIAHIEQYTSRTISRLSWGAPHFADELRIGTFGLLVTISPSGAVPNIVSWLSHLPAWLSPWQQVENARHDREHKFFRHCYDTVKNAISNGIAAPSYMKVFLEEKEKGKHDMRDEEGQYIVGMMAIAGALTIGSPLQSYILAICHHPEWQEKLREEMRSVCGERCPEWEDRQRLPMLRAVVKEVVRWRPPVPTGIPHCLEKDDVYNGYHIPAGATIHAFEWGITRDPSIYPSPDSFLPERWLSPSYPTYREPLTQYPTLKAHSQFGFGRRTCTGVDIVEQELFLVMGGLAWAFDIRKKRAVDGKEVEVPLAKYTSLLIAKPEKFEFECRLVERGGKGEDGKGMRMKERLEGMWRDVNEGRVEDQVPEMDGGGGIVYEKGSGEEILNLGTPEGGLSERDSGSDGDGEEVLVEKEVLVGVDEVRVECPGAWK</sequence>
<evidence type="ECO:0000256" key="2">
    <source>
        <dbReference type="ARBA" id="ARBA00022723"/>
    </source>
</evidence>
<proteinExistence type="inferred from homology"/>
<dbReference type="GO" id="GO:0016705">
    <property type="term" value="F:oxidoreductase activity, acting on paired donors, with incorporation or reduction of molecular oxygen"/>
    <property type="evidence" value="ECO:0007669"/>
    <property type="project" value="InterPro"/>
</dbReference>
<evidence type="ECO:0000256" key="3">
    <source>
        <dbReference type="ARBA" id="ARBA00023002"/>
    </source>
</evidence>
<gene>
    <name evidence="8" type="ORF">IFR04_000474</name>
</gene>
<organism evidence="8 9">
    <name type="scientific">Cadophora malorum</name>
    <dbReference type="NCBI Taxonomy" id="108018"/>
    <lineage>
        <taxon>Eukaryota</taxon>
        <taxon>Fungi</taxon>
        <taxon>Dikarya</taxon>
        <taxon>Ascomycota</taxon>
        <taxon>Pezizomycotina</taxon>
        <taxon>Leotiomycetes</taxon>
        <taxon>Helotiales</taxon>
        <taxon>Ploettnerulaceae</taxon>
        <taxon>Cadophora</taxon>
    </lineage>
</organism>
<keyword evidence="5" id="KW-0349">Heme</keyword>
<evidence type="ECO:0000256" key="4">
    <source>
        <dbReference type="ARBA" id="ARBA00023004"/>
    </source>
</evidence>
<evidence type="ECO:0000256" key="6">
    <source>
        <dbReference type="SAM" id="MobiDB-lite"/>
    </source>
</evidence>
<dbReference type="OrthoDB" id="1103324at2759"/>
<protein>
    <recommendedName>
        <fullName evidence="10">Cytochrome P450</fullName>
    </recommendedName>
</protein>
<evidence type="ECO:0000256" key="1">
    <source>
        <dbReference type="ARBA" id="ARBA00010617"/>
    </source>
</evidence>
<accession>A0A8H8BW85</accession>
<keyword evidence="4 5" id="KW-0408">Iron</keyword>
<evidence type="ECO:0000256" key="7">
    <source>
        <dbReference type="SAM" id="SignalP"/>
    </source>
</evidence>
<dbReference type="SUPFAM" id="SSF48264">
    <property type="entry name" value="Cytochrome P450"/>
    <property type="match status" value="1"/>
</dbReference>
<keyword evidence="9" id="KW-1185">Reference proteome</keyword>
<dbReference type="InterPro" id="IPR002401">
    <property type="entry name" value="Cyt_P450_E_grp-I"/>
</dbReference>
<evidence type="ECO:0000313" key="8">
    <source>
        <dbReference type="EMBL" id="KAG4426291.1"/>
    </source>
</evidence>
<dbReference type="AlphaFoldDB" id="A0A8H8BW85"/>
<feature type="chain" id="PRO_5034069006" description="Cytochrome P450" evidence="7">
    <location>
        <begin position="20"/>
        <end position="597"/>
    </location>
</feature>